<dbReference type="InterPro" id="IPR036388">
    <property type="entry name" value="WH-like_DNA-bd_sf"/>
</dbReference>
<sequence>MKRDVILKALMEAGTPVTTEELSKRTGIDIVRLRVDLYHLSEEGKVERRLRGNTPVWTIKLGSIPEGR</sequence>
<protein>
    <recommendedName>
        <fullName evidence="5">Helix-turn-helix type 11 domain-containing protein</fullName>
    </recommendedName>
</protein>
<dbReference type="Pfam" id="PF04703">
    <property type="entry name" value="FaeA"/>
    <property type="match status" value="1"/>
</dbReference>
<gene>
    <name evidence="3" type="ORF">APZ16_07200</name>
</gene>
<comment type="caution">
    <text evidence="3">The sequence shown here is derived from an EMBL/GenBank/DDBJ whole genome shotgun (WGS) entry which is preliminary data.</text>
</comment>
<dbReference type="EMBL" id="LQMQ01000047">
    <property type="protein sequence ID" value="KUO40189.1"/>
    <property type="molecule type" value="Genomic_DNA"/>
</dbReference>
<accession>A0A147JUK8</accession>
<evidence type="ECO:0000313" key="4">
    <source>
        <dbReference type="Proteomes" id="UP000074294"/>
    </source>
</evidence>
<dbReference type="InterPro" id="IPR006793">
    <property type="entry name" value="FaeA"/>
</dbReference>
<keyword evidence="1" id="KW-0805">Transcription regulation</keyword>
<organism evidence="3 4">
    <name type="scientific">Hadarchaeum yellowstonense</name>
    <dbReference type="NCBI Taxonomy" id="1776334"/>
    <lineage>
        <taxon>Archaea</taxon>
        <taxon>Methanobacteriati</taxon>
        <taxon>Candidatus Hadarchaeota</taxon>
        <taxon>Candidatus Hadarchaeia</taxon>
        <taxon>Candidatus Hadarchaeales</taxon>
        <taxon>Candidatus Hadarchaeaceae</taxon>
        <taxon>Candidatus Hadarchaeum</taxon>
    </lineage>
</organism>
<proteinExistence type="predicted"/>
<name>A0A147JUK8_HADYE</name>
<evidence type="ECO:0000256" key="1">
    <source>
        <dbReference type="ARBA" id="ARBA00023015"/>
    </source>
</evidence>
<keyword evidence="2" id="KW-0804">Transcription</keyword>
<dbReference type="InterPro" id="IPR036390">
    <property type="entry name" value="WH_DNA-bd_sf"/>
</dbReference>
<dbReference type="STRING" id="1776334.APZ16_07200"/>
<dbReference type="Gene3D" id="1.10.10.10">
    <property type="entry name" value="Winged helix-like DNA-binding domain superfamily/Winged helix DNA-binding domain"/>
    <property type="match status" value="1"/>
</dbReference>
<evidence type="ECO:0000313" key="3">
    <source>
        <dbReference type="EMBL" id="KUO40189.1"/>
    </source>
</evidence>
<dbReference type="AlphaFoldDB" id="A0A147JUK8"/>
<evidence type="ECO:0008006" key="5">
    <source>
        <dbReference type="Google" id="ProtNLM"/>
    </source>
</evidence>
<evidence type="ECO:0000256" key="2">
    <source>
        <dbReference type="ARBA" id="ARBA00023163"/>
    </source>
</evidence>
<dbReference type="GO" id="GO:0006355">
    <property type="term" value="P:regulation of DNA-templated transcription"/>
    <property type="evidence" value="ECO:0007669"/>
    <property type="project" value="InterPro"/>
</dbReference>
<dbReference type="Proteomes" id="UP000074294">
    <property type="component" value="Unassembled WGS sequence"/>
</dbReference>
<dbReference type="SUPFAM" id="SSF46785">
    <property type="entry name" value="Winged helix' DNA-binding domain"/>
    <property type="match status" value="1"/>
</dbReference>
<reference evidence="3 4" key="1">
    <citation type="journal article" date="2016" name="Nat. Microbiol.">
        <title>Genomic inference of the metabolism of cosmopolitan subsurface Archaea, Hadesarchaea.</title>
        <authorList>
            <person name="Baker B.J."/>
            <person name="Saw J.H."/>
            <person name="Lind A.E."/>
            <person name="Lazar C.S."/>
            <person name="Hinrichs K.-U."/>
            <person name="Teske A.P."/>
            <person name="Ettema T.J."/>
        </authorList>
    </citation>
    <scope>NUCLEOTIDE SEQUENCE [LARGE SCALE GENOMIC DNA]</scope>
</reference>